<proteinExistence type="predicted"/>
<dbReference type="CDD" id="cd02440">
    <property type="entry name" value="AdoMet_MTases"/>
    <property type="match status" value="1"/>
</dbReference>
<protein>
    <recommendedName>
        <fullName evidence="1">Methyltransferase type 11 domain-containing protein</fullName>
    </recommendedName>
</protein>
<dbReference type="InterPro" id="IPR029063">
    <property type="entry name" value="SAM-dependent_MTases_sf"/>
</dbReference>
<accession>A0A229UPE0</accession>
<name>A0A229UPE0_9BACL</name>
<dbReference type="Proteomes" id="UP000215509">
    <property type="component" value="Unassembled WGS sequence"/>
</dbReference>
<dbReference type="PANTHER" id="PTHR43591">
    <property type="entry name" value="METHYLTRANSFERASE"/>
    <property type="match status" value="1"/>
</dbReference>
<evidence type="ECO:0000259" key="1">
    <source>
        <dbReference type="Pfam" id="PF08241"/>
    </source>
</evidence>
<dbReference type="SUPFAM" id="SSF53335">
    <property type="entry name" value="S-adenosyl-L-methionine-dependent methyltransferases"/>
    <property type="match status" value="1"/>
</dbReference>
<evidence type="ECO:0000313" key="3">
    <source>
        <dbReference type="Proteomes" id="UP000215509"/>
    </source>
</evidence>
<dbReference type="AlphaFoldDB" id="A0A229UPE0"/>
<reference evidence="2 3" key="1">
    <citation type="submission" date="2017-07" db="EMBL/GenBank/DDBJ databases">
        <title>Genome sequencing and assembly of Paenibacillus rigui.</title>
        <authorList>
            <person name="Mayilraj S."/>
        </authorList>
    </citation>
    <scope>NUCLEOTIDE SEQUENCE [LARGE SCALE GENOMIC DNA]</scope>
    <source>
        <strain evidence="2 3">JCM 16352</strain>
    </source>
</reference>
<dbReference type="InterPro" id="IPR013216">
    <property type="entry name" value="Methyltransf_11"/>
</dbReference>
<dbReference type="GO" id="GO:0008757">
    <property type="term" value="F:S-adenosylmethionine-dependent methyltransferase activity"/>
    <property type="evidence" value="ECO:0007669"/>
    <property type="project" value="InterPro"/>
</dbReference>
<dbReference type="EMBL" id="NMQW01000023">
    <property type="protein sequence ID" value="OXM85346.1"/>
    <property type="molecule type" value="Genomic_DNA"/>
</dbReference>
<evidence type="ECO:0000313" key="2">
    <source>
        <dbReference type="EMBL" id="OXM85346.1"/>
    </source>
</evidence>
<comment type="caution">
    <text evidence="2">The sequence shown here is derived from an EMBL/GenBank/DDBJ whole genome shotgun (WGS) entry which is preliminary data.</text>
</comment>
<gene>
    <name evidence="2" type="ORF">CF651_15750</name>
</gene>
<organism evidence="2 3">
    <name type="scientific">Paenibacillus rigui</name>
    <dbReference type="NCBI Taxonomy" id="554312"/>
    <lineage>
        <taxon>Bacteria</taxon>
        <taxon>Bacillati</taxon>
        <taxon>Bacillota</taxon>
        <taxon>Bacilli</taxon>
        <taxon>Bacillales</taxon>
        <taxon>Paenibacillaceae</taxon>
        <taxon>Paenibacillus</taxon>
    </lineage>
</organism>
<dbReference type="Gene3D" id="3.40.50.150">
    <property type="entry name" value="Vaccinia Virus protein VP39"/>
    <property type="match status" value="1"/>
</dbReference>
<feature type="domain" description="Methyltransferase type 11" evidence="1">
    <location>
        <begin position="50"/>
        <end position="149"/>
    </location>
</feature>
<keyword evidence="3" id="KW-1185">Reference proteome</keyword>
<dbReference type="Pfam" id="PF08241">
    <property type="entry name" value="Methyltransf_11"/>
    <property type="match status" value="1"/>
</dbReference>
<dbReference type="OrthoDB" id="9808140at2"/>
<sequence length="255" mass="28672">MSKEQEEAQKQVWDRLWSAPISYAWDRLSEIVLQGLKEAVDGDFQGKRILEAGSGTGKISLRLALEGAQVTLVDYSKQALEQSRFAFRHKNVETAGAWVLADIREIPLEDDTYDMCWNAGVLEHFGLEEKVRILKEMCRLTRPGGKLIVLVPYSLCLPYRLGKGYAEAAGSWPYGTEVPVASLQEEFRLAGLEVELETNIGFVQSLDFLDFIPGSQMLKQWAVQWYDALDAEEKARLFPGYLLLTAGRVKPPVSV</sequence>